<proteinExistence type="predicted"/>
<protein>
    <submittedName>
        <fullName evidence="2">Uncharacterized protein</fullName>
    </submittedName>
</protein>
<keyword evidence="1" id="KW-0812">Transmembrane</keyword>
<keyword evidence="1" id="KW-0472">Membrane</keyword>
<reference evidence="2" key="1">
    <citation type="submission" date="2024-03" db="EMBL/GenBank/DDBJ databases">
        <title>Diverse circular DNA viruses in blood, oral, and fecal samples of captive lemurs.</title>
        <authorList>
            <person name="Paietta E.N."/>
            <person name="Kraberger S."/>
            <person name="Lund M.C."/>
            <person name="Custer J.M."/>
            <person name="Vargas K.M."/>
            <person name="Ehmke E.E."/>
            <person name="Yoder A.D."/>
            <person name="Varsani A."/>
        </authorList>
    </citation>
    <scope>NUCLEOTIDE SEQUENCE</scope>
    <source>
        <strain evidence="2">Duke_30FF_63</strain>
    </source>
</reference>
<evidence type="ECO:0000256" key="1">
    <source>
        <dbReference type="SAM" id="Phobius"/>
    </source>
</evidence>
<organism evidence="2">
    <name type="scientific">Dulem virus 42</name>
    <dbReference type="NCBI Taxonomy" id="3145760"/>
    <lineage>
        <taxon>Viruses</taxon>
        <taxon>Duplodnaviria</taxon>
        <taxon>Heunggongvirae</taxon>
        <taxon>Uroviricota</taxon>
        <taxon>Caudoviricetes</taxon>
    </lineage>
</organism>
<sequence>MCRQSECTVGWWDNSHHPHFLSYLPLFLSNTILIYSLLFN</sequence>
<dbReference type="EMBL" id="PP511876">
    <property type="protein sequence ID" value="XCD08404.1"/>
    <property type="molecule type" value="Genomic_DNA"/>
</dbReference>
<name>A0AAU8B7S7_9CAUD</name>
<accession>A0AAU8B7S7</accession>
<keyword evidence="1" id="KW-1133">Transmembrane helix</keyword>
<feature type="transmembrane region" description="Helical" evidence="1">
    <location>
        <begin position="20"/>
        <end position="39"/>
    </location>
</feature>
<evidence type="ECO:0000313" key="2">
    <source>
        <dbReference type="EMBL" id="XCD08404.1"/>
    </source>
</evidence>